<dbReference type="EMBL" id="VUJU01012053">
    <property type="protein sequence ID" value="KAF0708910.1"/>
    <property type="molecule type" value="Genomic_DNA"/>
</dbReference>
<dbReference type="OrthoDB" id="7600614at2759"/>
<dbReference type="Proteomes" id="UP000478052">
    <property type="component" value="Unassembled WGS sequence"/>
</dbReference>
<proteinExistence type="predicted"/>
<protein>
    <submittedName>
        <fullName evidence="1">Uncharacterized protein</fullName>
    </submittedName>
</protein>
<accession>A0A6G0VTI6</accession>
<evidence type="ECO:0000313" key="2">
    <source>
        <dbReference type="Proteomes" id="UP000478052"/>
    </source>
</evidence>
<dbReference type="AlphaFoldDB" id="A0A6G0VTI6"/>
<comment type="caution">
    <text evidence="1">The sequence shown here is derived from an EMBL/GenBank/DDBJ whole genome shotgun (WGS) entry which is preliminary data.</text>
</comment>
<sequence length="129" mass="14330">MKASKNIKTLPFLKNGSRAEEFKNGTIILSNTCAFDAVVSLIILVFCDSTNFSHKIYRILSKILKNGILSNSYIERAELIADGLNPKLEFLQNDITILICNTTAVEVIQVMLADFPSVIEIINCSNEDC</sequence>
<keyword evidence="2" id="KW-1185">Reference proteome</keyword>
<gene>
    <name evidence="1" type="ORF">FWK35_00027914</name>
</gene>
<organism evidence="1 2">
    <name type="scientific">Aphis craccivora</name>
    <name type="common">Cowpea aphid</name>
    <dbReference type="NCBI Taxonomy" id="307492"/>
    <lineage>
        <taxon>Eukaryota</taxon>
        <taxon>Metazoa</taxon>
        <taxon>Ecdysozoa</taxon>
        <taxon>Arthropoda</taxon>
        <taxon>Hexapoda</taxon>
        <taxon>Insecta</taxon>
        <taxon>Pterygota</taxon>
        <taxon>Neoptera</taxon>
        <taxon>Paraneoptera</taxon>
        <taxon>Hemiptera</taxon>
        <taxon>Sternorrhyncha</taxon>
        <taxon>Aphidomorpha</taxon>
        <taxon>Aphidoidea</taxon>
        <taxon>Aphididae</taxon>
        <taxon>Aphidini</taxon>
        <taxon>Aphis</taxon>
        <taxon>Aphis</taxon>
    </lineage>
</organism>
<name>A0A6G0VTI6_APHCR</name>
<evidence type="ECO:0000313" key="1">
    <source>
        <dbReference type="EMBL" id="KAF0708910.1"/>
    </source>
</evidence>
<reference evidence="1 2" key="1">
    <citation type="submission" date="2019-08" db="EMBL/GenBank/DDBJ databases">
        <title>Whole genome of Aphis craccivora.</title>
        <authorList>
            <person name="Voronova N.V."/>
            <person name="Shulinski R.S."/>
            <person name="Bandarenka Y.V."/>
            <person name="Zhorov D.G."/>
            <person name="Warner D."/>
        </authorList>
    </citation>
    <scope>NUCLEOTIDE SEQUENCE [LARGE SCALE GENOMIC DNA]</scope>
    <source>
        <strain evidence="1">180601</strain>
        <tissue evidence="1">Whole Body</tissue>
    </source>
</reference>